<protein>
    <recommendedName>
        <fullName evidence="5">ShKT domain-containing protein</fullName>
    </recommendedName>
</protein>
<accession>A0A812KTV1</accession>
<name>A0A812KTV1_9DINO</name>
<reference evidence="3" key="1">
    <citation type="submission" date="2021-02" db="EMBL/GenBank/DDBJ databases">
        <authorList>
            <person name="Dougan E. K."/>
            <person name="Rhodes N."/>
            <person name="Thang M."/>
            <person name="Chan C."/>
        </authorList>
    </citation>
    <scope>NUCLEOTIDE SEQUENCE</scope>
</reference>
<gene>
    <name evidence="3" type="ORF">SNAT2548_LOCUS9753</name>
</gene>
<evidence type="ECO:0000313" key="3">
    <source>
        <dbReference type="EMBL" id="CAE7233369.1"/>
    </source>
</evidence>
<evidence type="ECO:0008006" key="5">
    <source>
        <dbReference type="Google" id="ProtNLM"/>
    </source>
</evidence>
<feature type="transmembrane region" description="Helical" evidence="1">
    <location>
        <begin position="211"/>
        <end position="233"/>
    </location>
</feature>
<dbReference type="EMBL" id="CAJNDS010000779">
    <property type="protein sequence ID" value="CAE7233369.1"/>
    <property type="molecule type" value="Genomic_DNA"/>
</dbReference>
<dbReference type="Proteomes" id="UP000604046">
    <property type="component" value="Unassembled WGS sequence"/>
</dbReference>
<organism evidence="3 4">
    <name type="scientific">Symbiodinium natans</name>
    <dbReference type="NCBI Taxonomy" id="878477"/>
    <lineage>
        <taxon>Eukaryota</taxon>
        <taxon>Sar</taxon>
        <taxon>Alveolata</taxon>
        <taxon>Dinophyceae</taxon>
        <taxon>Suessiales</taxon>
        <taxon>Symbiodiniaceae</taxon>
        <taxon>Symbiodinium</taxon>
    </lineage>
</organism>
<keyword evidence="4" id="KW-1185">Reference proteome</keyword>
<feature type="signal peptide" evidence="2">
    <location>
        <begin position="1"/>
        <end position="22"/>
    </location>
</feature>
<feature type="chain" id="PRO_5032501651" description="ShKT domain-containing protein" evidence="2">
    <location>
        <begin position="23"/>
        <end position="277"/>
    </location>
</feature>
<comment type="caution">
    <text evidence="3">The sequence shown here is derived from an EMBL/GenBank/DDBJ whole genome shotgun (WGS) entry which is preliminary data.</text>
</comment>
<evidence type="ECO:0000256" key="2">
    <source>
        <dbReference type="SAM" id="SignalP"/>
    </source>
</evidence>
<dbReference type="OrthoDB" id="423195at2759"/>
<keyword evidence="1" id="KW-0812">Transmembrane</keyword>
<keyword evidence="1" id="KW-0472">Membrane</keyword>
<keyword evidence="1" id="KW-1133">Transmembrane helix</keyword>
<proteinExistence type="predicted"/>
<keyword evidence="2" id="KW-0732">Signal</keyword>
<dbReference type="AlphaFoldDB" id="A0A812KTV1"/>
<sequence>MWPWPWQPALLAALALLPRAGATTQCRGHRDCSRDMYCFSYKLCQEFMASEGFQIGDAVTLASGIPSACKKWVVVGSYPNRTYNVQCASNETLIQQADVKSLQTAEAFSYNCGDYSPAGVCGPLQLCPSSHDSIDGICPGATQNKSDMCVDLDHSFCQTVQRYRRMCSQPYHGPNVSVTCCAACKGYVTPTPLPHHRPSSRERERARTPRVATYAALALCCFATAFAGCNVFLARRRKQLELREVALEDTASLEAAVNGEVEAEYLEMATPRGTGNR</sequence>
<evidence type="ECO:0000256" key="1">
    <source>
        <dbReference type="SAM" id="Phobius"/>
    </source>
</evidence>
<evidence type="ECO:0000313" key="4">
    <source>
        <dbReference type="Proteomes" id="UP000604046"/>
    </source>
</evidence>